<dbReference type="SUPFAM" id="SSF48371">
    <property type="entry name" value="ARM repeat"/>
    <property type="match status" value="1"/>
</dbReference>
<sequence>MGAPLSCPWRADGPTGARAAPRAASAARGDTVCLQNHLQALRGDDRYNEFGILRVKEWGERERAARALGELGDAEAVPGLLEALRGDADSKVRRAAAAVLGELGALRSDRSCFKTGDTYACSNYDIKIVFLL</sequence>
<reference evidence="1" key="1">
    <citation type="submission" date="2023-10" db="EMBL/GenBank/DDBJ databases">
        <authorList>
            <person name="Chen Y."/>
            <person name="Shah S."/>
            <person name="Dougan E. K."/>
            <person name="Thang M."/>
            <person name="Chan C."/>
        </authorList>
    </citation>
    <scope>NUCLEOTIDE SEQUENCE [LARGE SCALE GENOMIC DNA]</scope>
</reference>
<dbReference type="Gene3D" id="1.25.10.10">
    <property type="entry name" value="Leucine-rich Repeat Variant"/>
    <property type="match status" value="1"/>
</dbReference>
<dbReference type="EMBL" id="CAUYUJ010010002">
    <property type="protein sequence ID" value="CAK0828333.1"/>
    <property type="molecule type" value="Genomic_DNA"/>
</dbReference>
<proteinExistence type="predicted"/>
<dbReference type="InterPro" id="IPR004155">
    <property type="entry name" value="PBS_lyase_HEAT"/>
</dbReference>
<accession>A0ABN9SB19</accession>
<protein>
    <recommendedName>
        <fullName evidence="3">HEAT repeat domain-containing protein</fullName>
    </recommendedName>
</protein>
<dbReference type="InterPro" id="IPR016024">
    <property type="entry name" value="ARM-type_fold"/>
</dbReference>
<gene>
    <name evidence="1" type="ORF">PCOR1329_LOCUS27569</name>
</gene>
<organism evidence="1 2">
    <name type="scientific">Prorocentrum cordatum</name>
    <dbReference type="NCBI Taxonomy" id="2364126"/>
    <lineage>
        <taxon>Eukaryota</taxon>
        <taxon>Sar</taxon>
        <taxon>Alveolata</taxon>
        <taxon>Dinophyceae</taxon>
        <taxon>Prorocentrales</taxon>
        <taxon>Prorocentraceae</taxon>
        <taxon>Prorocentrum</taxon>
    </lineage>
</organism>
<dbReference type="InterPro" id="IPR011989">
    <property type="entry name" value="ARM-like"/>
</dbReference>
<dbReference type="Pfam" id="PF13646">
    <property type="entry name" value="HEAT_2"/>
    <property type="match status" value="1"/>
</dbReference>
<comment type="caution">
    <text evidence="1">The sequence shown here is derived from an EMBL/GenBank/DDBJ whole genome shotgun (WGS) entry which is preliminary data.</text>
</comment>
<evidence type="ECO:0008006" key="3">
    <source>
        <dbReference type="Google" id="ProtNLM"/>
    </source>
</evidence>
<dbReference type="SMART" id="SM00567">
    <property type="entry name" value="EZ_HEAT"/>
    <property type="match status" value="1"/>
</dbReference>
<dbReference type="Proteomes" id="UP001189429">
    <property type="component" value="Unassembled WGS sequence"/>
</dbReference>
<name>A0ABN9SB19_9DINO</name>
<evidence type="ECO:0000313" key="1">
    <source>
        <dbReference type="EMBL" id="CAK0828333.1"/>
    </source>
</evidence>
<evidence type="ECO:0000313" key="2">
    <source>
        <dbReference type="Proteomes" id="UP001189429"/>
    </source>
</evidence>
<keyword evidence="2" id="KW-1185">Reference proteome</keyword>